<protein>
    <recommendedName>
        <fullName evidence="5">Peptidyl-prolyl cis-trans isomerase</fullName>
        <ecNumber evidence="5">5.2.1.8</ecNumber>
    </recommendedName>
</protein>
<dbReference type="OrthoDB" id="25996at2"/>
<dbReference type="InterPro" id="IPR046357">
    <property type="entry name" value="PPIase_dom_sf"/>
</dbReference>
<dbReference type="STRING" id="46177.SAMN05660976_06495"/>
<dbReference type="EMBL" id="FOBF01000020">
    <property type="protein sequence ID" value="SEM97258.1"/>
    <property type="molecule type" value="Genomic_DNA"/>
</dbReference>
<dbReference type="Gene3D" id="3.10.50.40">
    <property type="match status" value="2"/>
</dbReference>
<dbReference type="EC" id="5.2.1.8" evidence="5"/>
<dbReference type="PROSITE" id="PS51257">
    <property type="entry name" value="PROKAR_LIPOPROTEIN"/>
    <property type="match status" value="1"/>
</dbReference>
<dbReference type="GO" id="GO:0003755">
    <property type="term" value="F:peptidyl-prolyl cis-trans isomerase activity"/>
    <property type="evidence" value="ECO:0007669"/>
    <property type="project" value="UniProtKB-UniRule"/>
</dbReference>
<dbReference type="InterPro" id="IPR001179">
    <property type="entry name" value="PPIase_FKBP_dom"/>
</dbReference>
<dbReference type="RefSeq" id="WP_143078837.1">
    <property type="nucleotide sequence ID" value="NZ_FOBF01000020.1"/>
</dbReference>
<evidence type="ECO:0000256" key="4">
    <source>
        <dbReference type="PROSITE-ProRule" id="PRU00277"/>
    </source>
</evidence>
<keyword evidence="2 4" id="KW-0697">Rotamase</keyword>
<feature type="signal peptide" evidence="6">
    <location>
        <begin position="1"/>
        <end position="18"/>
    </location>
</feature>
<dbReference type="AlphaFoldDB" id="A0A1H8CSF4"/>
<keyword evidence="3 4" id="KW-0413">Isomerase</keyword>
<keyword evidence="6" id="KW-0732">Signal</keyword>
<feature type="chain" id="PRO_5039448900" description="Peptidyl-prolyl cis-trans isomerase" evidence="6">
    <location>
        <begin position="19"/>
        <end position="268"/>
    </location>
</feature>
<evidence type="ECO:0000313" key="9">
    <source>
        <dbReference type="Proteomes" id="UP000198953"/>
    </source>
</evidence>
<organism evidence="8 9">
    <name type="scientific">Nonomuraea pusilla</name>
    <dbReference type="NCBI Taxonomy" id="46177"/>
    <lineage>
        <taxon>Bacteria</taxon>
        <taxon>Bacillati</taxon>
        <taxon>Actinomycetota</taxon>
        <taxon>Actinomycetes</taxon>
        <taxon>Streptosporangiales</taxon>
        <taxon>Streptosporangiaceae</taxon>
        <taxon>Nonomuraea</taxon>
    </lineage>
</organism>
<dbReference type="Proteomes" id="UP000198953">
    <property type="component" value="Unassembled WGS sequence"/>
</dbReference>
<dbReference type="Pfam" id="PF00254">
    <property type="entry name" value="FKBP_C"/>
    <property type="match status" value="2"/>
</dbReference>
<accession>A0A1H8CSF4</accession>
<comment type="similarity">
    <text evidence="5">Belongs to the FKBP-type PPIase family.</text>
</comment>
<name>A0A1H8CSF4_9ACTN</name>
<evidence type="ECO:0000256" key="5">
    <source>
        <dbReference type="RuleBase" id="RU003915"/>
    </source>
</evidence>
<sequence length="268" mass="27836">MRLIWPALLVLAASCGVADDGAMPVVTGAFGSKPVVTIPKAAPARVPRVTVLSEGAGRRTAPGDVVLADVDIRRWSDGRSYLSTYDAHQPASVVLDGRLVAETWRDSLIGRPAGSRVMLVGPAAKALGPEPRPDGVSPSDTLVVVFDVLGGYPPDARLVGRTLPAPPADLAPADPPRVLIDGSGPPVAAGSKVVVQYAATSWPDRRALDSSYRRGGPAAYTLRPGAVPDAWLDALVGQHVGARVAVPDRTSQAVYVIDVLDALAQEQA</sequence>
<comment type="catalytic activity">
    <reaction evidence="1 4 5">
        <text>[protein]-peptidylproline (omega=180) = [protein]-peptidylproline (omega=0)</text>
        <dbReference type="Rhea" id="RHEA:16237"/>
        <dbReference type="Rhea" id="RHEA-COMP:10747"/>
        <dbReference type="Rhea" id="RHEA-COMP:10748"/>
        <dbReference type="ChEBI" id="CHEBI:83833"/>
        <dbReference type="ChEBI" id="CHEBI:83834"/>
        <dbReference type="EC" id="5.2.1.8"/>
    </reaction>
</comment>
<evidence type="ECO:0000256" key="3">
    <source>
        <dbReference type="ARBA" id="ARBA00023235"/>
    </source>
</evidence>
<evidence type="ECO:0000256" key="2">
    <source>
        <dbReference type="ARBA" id="ARBA00023110"/>
    </source>
</evidence>
<reference evidence="8 9" key="1">
    <citation type="submission" date="2016-10" db="EMBL/GenBank/DDBJ databases">
        <authorList>
            <person name="de Groot N.N."/>
        </authorList>
    </citation>
    <scope>NUCLEOTIDE SEQUENCE [LARGE SCALE GENOMIC DNA]</scope>
    <source>
        <strain evidence="8 9">DSM 43357</strain>
    </source>
</reference>
<evidence type="ECO:0000259" key="7">
    <source>
        <dbReference type="PROSITE" id="PS50059"/>
    </source>
</evidence>
<keyword evidence="9" id="KW-1185">Reference proteome</keyword>
<evidence type="ECO:0000256" key="6">
    <source>
        <dbReference type="SAM" id="SignalP"/>
    </source>
</evidence>
<dbReference type="SUPFAM" id="SSF54534">
    <property type="entry name" value="FKBP-like"/>
    <property type="match status" value="2"/>
</dbReference>
<evidence type="ECO:0000256" key="1">
    <source>
        <dbReference type="ARBA" id="ARBA00000971"/>
    </source>
</evidence>
<gene>
    <name evidence="8" type="ORF">SAMN05660976_06495</name>
</gene>
<proteinExistence type="inferred from homology"/>
<dbReference type="PROSITE" id="PS50059">
    <property type="entry name" value="FKBP_PPIASE"/>
    <property type="match status" value="1"/>
</dbReference>
<evidence type="ECO:0000313" key="8">
    <source>
        <dbReference type="EMBL" id="SEM97258.1"/>
    </source>
</evidence>
<feature type="domain" description="PPIase FKBP-type" evidence="7">
    <location>
        <begin position="63"/>
        <end position="152"/>
    </location>
</feature>